<proteinExistence type="predicted"/>
<keyword evidence="3 4" id="KW-0472">Membrane</keyword>
<evidence type="ECO:0000256" key="4">
    <source>
        <dbReference type="SAM" id="Phobius"/>
    </source>
</evidence>
<protein>
    <submittedName>
        <fullName evidence="6">MFS transporter</fullName>
    </submittedName>
</protein>
<dbReference type="EMBL" id="RFKV01000020">
    <property type="protein sequence ID" value="RMD77585.1"/>
    <property type="molecule type" value="Genomic_DNA"/>
</dbReference>
<evidence type="ECO:0000256" key="1">
    <source>
        <dbReference type="ARBA" id="ARBA00022692"/>
    </source>
</evidence>
<evidence type="ECO:0000313" key="7">
    <source>
        <dbReference type="Proteomes" id="UP000269410"/>
    </source>
</evidence>
<sequence>MRIGSENISLLRRFGLNKVIFYLTMSDVFTWGLYMVLNSFIGLYLAHKFGGQAIEVVGIGVAMFNFSKGFFQIPIGLLTDKIEKDRDDIFVLCVGNIMMGLPYILLPFITTPVFYYVAMFLVGLGASMNLVNWRKIFAKNLVKDKEGFNYAVYDTTMSASMVFFGLILGYAFSLGEKWFDLIMFLIGIGIISSGFWVVLIYFNRSKK</sequence>
<feature type="transmembrane region" description="Helical" evidence="4">
    <location>
        <begin position="89"/>
        <end position="108"/>
    </location>
</feature>
<accession>A0A3M0Z3P3</accession>
<dbReference type="AlphaFoldDB" id="A0A3M0Z3P3"/>
<dbReference type="Gene3D" id="1.20.1250.20">
    <property type="entry name" value="MFS general substrate transporter like domains"/>
    <property type="match status" value="1"/>
</dbReference>
<evidence type="ECO:0000313" key="6">
    <source>
        <dbReference type="EMBL" id="RMD77585.1"/>
    </source>
</evidence>
<dbReference type="InterPro" id="IPR036259">
    <property type="entry name" value="MFS_trans_sf"/>
</dbReference>
<dbReference type="SUPFAM" id="SSF103473">
    <property type="entry name" value="MFS general substrate transporter"/>
    <property type="match status" value="1"/>
</dbReference>
<feature type="transmembrane region" description="Helical" evidence="4">
    <location>
        <begin position="178"/>
        <end position="202"/>
    </location>
</feature>
<reference evidence="6 7" key="1">
    <citation type="submission" date="2018-10" db="EMBL/GenBank/DDBJ databases">
        <title>Thermophilic Lithotrophy and Phototrophy in an Intertidal, Iron-rich, Geothermal Spring.</title>
        <authorList>
            <person name="Ward L.M."/>
            <person name="Idei A."/>
            <person name="Nakagawa M."/>
            <person name="Ueno Y."/>
            <person name="Fischer W."/>
            <person name="Mcglynn S.E."/>
        </authorList>
    </citation>
    <scope>NUCLEOTIDE SEQUENCE [LARGE SCALE GENOMIC DNA]</scope>
    <source>
        <strain evidence="6">J137</strain>
    </source>
</reference>
<evidence type="ECO:0000256" key="3">
    <source>
        <dbReference type="ARBA" id="ARBA00023136"/>
    </source>
</evidence>
<feature type="transmembrane region" description="Helical" evidence="4">
    <location>
        <begin position="114"/>
        <end position="131"/>
    </location>
</feature>
<evidence type="ECO:0000259" key="5">
    <source>
        <dbReference type="PROSITE" id="PS50850"/>
    </source>
</evidence>
<feature type="domain" description="Major facilitator superfamily (MFS) profile" evidence="5">
    <location>
        <begin position="19"/>
        <end position="207"/>
    </location>
</feature>
<organism evidence="6 7">
    <name type="scientific">Candidatus Dojkabacteria bacterium</name>
    <dbReference type="NCBI Taxonomy" id="2099670"/>
    <lineage>
        <taxon>Bacteria</taxon>
        <taxon>Candidatus Dojkabacteria</taxon>
    </lineage>
</organism>
<dbReference type="InterPro" id="IPR011701">
    <property type="entry name" value="MFS"/>
</dbReference>
<feature type="transmembrane region" description="Helical" evidence="4">
    <location>
        <begin position="151"/>
        <end position="172"/>
    </location>
</feature>
<dbReference type="GO" id="GO:0022857">
    <property type="term" value="F:transmembrane transporter activity"/>
    <property type="evidence" value="ECO:0007669"/>
    <property type="project" value="InterPro"/>
</dbReference>
<dbReference type="Proteomes" id="UP000269410">
    <property type="component" value="Unassembled WGS sequence"/>
</dbReference>
<gene>
    <name evidence="6" type="ORF">D6810_00590</name>
</gene>
<feature type="transmembrane region" description="Helical" evidence="4">
    <location>
        <begin position="20"/>
        <end position="45"/>
    </location>
</feature>
<keyword evidence="1 4" id="KW-0812">Transmembrane</keyword>
<dbReference type="InterPro" id="IPR020846">
    <property type="entry name" value="MFS_dom"/>
</dbReference>
<name>A0A3M0Z3P3_9BACT</name>
<dbReference type="Pfam" id="PF07690">
    <property type="entry name" value="MFS_1"/>
    <property type="match status" value="1"/>
</dbReference>
<feature type="transmembrane region" description="Helical" evidence="4">
    <location>
        <begin position="57"/>
        <end position="77"/>
    </location>
</feature>
<evidence type="ECO:0000256" key="2">
    <source>
        <dbReference type="ARBA" id="ARBA00022989"/>
    </source>
</evidence>
<dbReference type="PROSITE" id="PS50850">
    <property type="entry name" value="MFS"/>
    <property type="match status" value="1"/>
</dbReference>
<keyword evidence="2 4" id="KW-1133">Transmembrane helix</keyword>
<comment type="caution">
    <text evidence="6">The sequence shown here is derived from an EMBL/GenBank/DDBJ whole genome shotgun (WGS) entry which is preliminary data.</text>
</comment>